<dbReference type="InterPro" id="IPR050646">
    <property type="entry name" value="Cas1"/>
</dbReference>
<dbReference type="InterPro" id="IPR042211">
    <property type="entry name" value="CRISPR-assoc_Cas1_N"/>
</dbReference>
<evidence type="ECO:0000313" key="13">
    <source>
        <dbReference type="EMBL" id="WXB20177.1"/>
    </source>
</evidence>
<evidence type="ECO:0000256" key="11">
    <source>
        <dbReference type="SAM" id="MobiDB-lite"/>
    </source>
</evidence>
<keyword evidence="1 10" id="KW-0540">Nuclease</keyword>
<keyword evidence="5 10" id="KW-0460">Magnesium</keyword>
<evidence type="ECO:0000256" key="6">
    <source>
        <dbReference type="ARBA" id="ARBA00023118"/>
    </source>
</evidence>
<evidence type="ECO:0000256" key="5">
    <source>
        <dbReference type="ARBA" id="ARBA00022842"/>
    </source>
</evidence>
<keyword evidence="8 10" id="KW-0464">Manganese</keyword>
<dbReference type="InterPro" id="IPR042206">
    <property type="entry name" value="CRISPR-assoc_Cas1_C"/>
</dbReference>
<dbReference type="RefSeq" id="WP_394829783.1">
    <property type="nucleotide sequence ID" value="NZ_CP089984.1"/>
</dbReference>
<feature type="domain" description="DUF83" evidence="12">
    <location>
        <begin position="45"/>
        <end position="160"/>
    </location>
</feature>
<evidence type="ECO:0000256" key="10">
    <source>
        <dbReference type="HAMAP-Rule" id="MF_01470"/>
    </source>
</evidence>
<dbReference type="EC" id="3.1.-.-" evidence="10"/>
<keyword evidence="3 10" id="KW-0255">Endonuclease</keyword>
<evidence type="ECO:0000313" key="14">
    <source>
        <dbReference type="Proteomes" id="UP001370348"/>
    </source>
</evidence>
<proteinExistence type="inferred from homology"/>
<keyword evidence="14" id="KW-1185">Reference proteome</keyword>
<dbReference type="InterPro" id="IPR002729">
    <property type="entry name" value="CRISPR-assoc_Cas1"/>
</dbReference>
<evidence type="ECO:0000256" key="9">
    <source>
        <dbReference type="ARBA" id="ARBA00038592"/>
    </source>
</evidence>
<feature type="binding site" evidence="10">
    <location>
        <position position="428"/>
    </location>
    <ligand>
        <name>Mn(2+)</name>
        <dbReference type="ChEBI" id="CHEBI:29035"/>
    </ligand>
</feature>
<evidence type="ECO:0000259" key="12">
    <source>
        <dbReference type="Pfam" id="PF01930"/>
    </source>
</evidence>
<comment type="cofactor">
    <cofactor evidence="10">
        <name>Mg(2+)</name>
        <dbReference type="ChEBI" id="CHEBI:18420"/>
    </cofactor>
    <cofactor evidence="10">
        <name>Mn(2+)</name>
        <dbReference type="ChEBI" id="CHEBI:29035"/>
    </cofactor>
</comment>
<feature type="binding site" evidence="10">
    <location>
        <position position="413"/>
    </location>
    <ligand>
        <name>Mn(2+)</name>
        <dbReference type="ChEBI" id="CHEBI:29035"/>
    </ligand>
</feature>
<dbReference type="Gene3D" id="3.100.10.20">
    <property type="entry name" value="CRISPR-associated endonuclease Cas1, N-terminal domain"/>
    <property type="match status" value="1"/>
</dbReference>
<feature type="binding site" evidence="10">
    <location>
        <position position="344"/>
    </location>
    <ligand>
        <name>Mn(2+)</name>
        <dbReference type="ChEBI" id="CHEBI:29035"/>
    </ligand>
</feature>
<dbReference type="GO" id="GO:0004519">
    <property type="term" value="F:endonuclease activity"/>
    <property type="evidence" value="ECO:0007669"/>
    <property type="project" value="UniProtKB-KW"/>
</dbReference>
<evidence type="ECO:0000256" key="7">
    <source>
        <dbReference type="ARBA" id="ARBA00023125"/>
    </source>
</evidence>
<gene>
    <name evidence="10 13" type="primary">cas1</name>
    <name evidence="13" type="ORF">LZC94_12075</name>
</gene>
<dbReference type="PANTHER" id="PTHR34353:SF2">
    <property type="entry name" value="CRISPR-ASSOCIATED ENDONUCLEASE CAS1 1"/>
    <property type="match status" value="1"/>
</dbReference>
<keyword evidence="7 10" id="KW-0238">DNA-binding</keyword>
<dbReference type="Pfam" id="PF01867">
    <property type="entry name" value="Cas_Cas1"/>
    <property type="match status" value="1"/>
</dbReference>
<keyword evidence="2 10" id="KW-0479">Metal-binding</keyword>
<evidence type="ECO:0000256" key="4">
    <source>
        <dbReference type="ARBA" id="ARBA00022801"/>
    </source>
</evidence>
<sequence>MVLADESELRSTDERGLADEGSVSEGPRPYVARSLWLSSEALGLTAKIDVVEGSEDGSVIPIEYKRGKAPEVPEGAYLPERAQLGAQVLLLREHGYICNAADIYFAGSKKRISIGIDDTLLTTVRDAVRRVRVLCSRTELPPPLEDSPKCDGCSLIGICLPDETNLLRKERSRADDAAPSALRRLHPARDDRLPLYVTEPGARIGVDGSELVVRGKEQTTRARLPNTSHVSLFGNVQISTQALRRLMEQGISVTFLSSGGWFYGRAEGIGSNNVDLRMAQHRAAADPATCLQLARAFVEAKIRNSRTMLRRNHDGIAQSVLFELEQLARKAAESERIESLLGLEGTAARVYFGAFSGMLRGEAARTFDLDGRNRRPPKDPVNALLSLAYATLARELTVALGNAGLDPLLGFYHRPRFGRPALALDMMEELRPVIADSVVLTALNTGVVGESDFLRHPVGVSLTPAARKRLLLAHERRMDQIVTHPVFGYQVSWRRMLEVQARLLGRFLLGEIPTYPQLRPR</sequence>
<feature type="region of interest" description="Disordered" evidence="11">
    <location>
        <begin position="1"/>
        <end position="26"/>
    </location>
</feature>
<comment type="function">
    <text evidence="10">CRISPR (clustered regularly interspaced short palindromic repeat), is an adaptive immune system that provides protection against mobile genetic elements (viruses, transposable elements and conjugative plasmids). CRISPR clusters contain spacers, sequences complementary to antecedent mobile elements, and target invading nucleic acids. CRISPR clusters are transcribed and processed into CRISPR RNA (crRNA). Acts as a dsDNA endonuclease. Involved in the integration of spacer DNA into the CRISPR cassette.</text>
</comment>
<dbReference type="Gene3D" id="1.20.120.920">
    <property type="entry name" value="CRISPR-associated endonuclease Cas1, C-terminal domain"/>
    <property type="match status" value="1"/>
</dbReference>
<dbReference type="InterPro" id="IPR011604">
    <property type="entry name" value="PDDEXK-like_dom_sf"/>
</dbReference>
<dbReference type="NCBIfam" id="TIGR00287">
    <property type="entry name" value="cas1"/>
    <property type="match status" value="1"/>
</dbReference>
<evidence type="ECO:0000256" key="2">
    <source>
        <dbReference type="ARBA" id="ARBA00022723"/>
    </source>
</evidence>
<organism evidence="13 14">
    <name type="scientific">Pendulispora albinea</name>
    <dbReference type="NCBI Taxonomy" id="2741071"/>
    <lineage>
        <taxon>Bacteria</taxon>
        <taxon>Pseudomonadati</taxon>
        <taxon>Myxococcota</taxon>
        <taxon>Myxococcia</taxon>
        <taxon>Myxococcales</taxon>
        <taxon>Sorangiineae</taxon>
        <taxon>Pendulisporaceae</taxon>
        <taxon>Pendulispora</taxon>
    </lineage>
</organism>
<dbReference type="Pfam" id="PF01930">
    <property type="entry name" value="Cas_Cas4"/>
    <property type="match status" value="1"/>
</dbReference>
<evidence type="ECO:0000256" key="8">
    <source>
        <dbReference type="ARBA" id="ARBA00023211"/>
    </source>
</evidence>
<dbReference type="HAMAP" id="MF_01470">
    <property type="entry name" value="Cas1"/>
    <property type="match status" value="1"/>
</dbReference>
<keyword evidence="6 10" id="KW-0051">Antiviral defense</keyword>
<name>A0ABZ2MCC8_9BACT</name>
<feature type="compositionally biased region" description="Basic and acidic residues" evidence="11">
    <location>
        <begin position="7"/>
        <end position="18"/>
    </location>
</feature>
<dbReference type="PANTHER" id="PTHR34353">
    <property type="entry name" value="CRISPR-ASSOCIATED ENDONUCLEASE CAS1 1"/>
    <property type="match status" value="1"/>
</dbReference>
<dbReference type="CDD" id="cd09634">
    <property type="entry name" value="Cas1_I-II-III"/>
    <property type="match status" value="1"/>
</dbReference>
<keyword evidence="4 10" id="KW-0378">Hydrolase</keyword>
<dbReference type="EMBL" id="CP089984">
    <property type="protein sequence ID" value="WXB20177.1"/>
    <property type="molecule type" value="Genomic_DNA"/>
</dbReference>
<evidence type="ECO:0000256" key="1">
    <source>
        <dbReference type="ARBA" id="ARBA00022722"/>
    </source>
</evidence>
<accession>A0ABZ2MCC8</accession>
<evidence type="ECO:0000256" key="3">
    <source>
        <dbReference type="ARBA" id="ARBA00022759"/>
    </source>
</evidence>
<dbReference type="Proteomes" id="UP001370348">
    <property type="component" value="Chromosome"/>
</dbReference>
<dbReference type="Gene3D" id="3.90.320.10">
    <property type="match status" value="1"/>
</dbReference>
<dbReference type="InterPro" id="IPR022765">
    <property type="entry name" value="Dna2/Cas4_DUF83"/>
</dbReference>
<reference evidence="13 14" key="1">
    <citation type="submission" date="2021-12" db="EMBL/GenBank/DDBJ databases">
        <title>Discovery of the Pendulisporaceae a myxobacterial family with distinct sporulation behavior and unique specialized metabolism.</title>
        <authorList>
            <person name="Garcia R."/>
            <person name="Popoff A."/>
            <person name="Bader C.D."/>
            <person name="Loehr J."/>
            <person name="Walesch S."/>
            <person name="Walt C."/>
            <person name="Boldt J."/>
            <person name="Bunk B."/>
            <person name="Haeckl F.J.F.P.J."/>
            <person name="Gunesch A.P."/>
            <person name="Birkelbach J."/>
            <person name="Nuebel U."/>
            <person name="Pietschmann T."/>
            <person name="Bach T."/>
            <person name="Mueller R."/>
        </authorList>
    </citation>
    <scope>NUCLEOTIDE SEQUENCE [LARGE SCALE GENOMIC DNA]</scope>
    <source>
        <strain evidence="13 14">MSr11954</strain>
    </source>
</reference>
<comment type="similarity">
    <text evidence="10">Belongs to the CRISPR-associated endonuclease Cas1 family.</text>
</comment>
<comment type="subunit">
    <text evidence="9 10">Homodimer, forms a heterotetramer with a Cas2 homodimer.</text>
</comment>
<protein>
    <recommendedName>
        <fullName evidence="10">CRISPR-associated endonuclease Cas1</fullName>
        <ecNumber evidence="10">3.1.-.-</ecNumber>
    </recommendedName>
</protein>